<proteinExistence type="predicted"/>
<gene>
    <name evidence="2" type="ORF">H7H73_03090</name>
    <name evidence="3" type="ORF">MJO55_15080</name>
</gene>
<evidence type="ECO:0000313" key="5">
    <source>
        <dbReference type="Proteomes" id="UP001140272"/>
    </source>
</evidence>
<dbReference type="EMBL" id="CP092427">
    <property type="protein sequence ID" value="ULP34663.1"/>
    <property type="molecule type" value="Genomic_DNA"/>
</dbReference>
<keyword evidence="4" id="KW-1185">Reference proteome</keyword>
<evidence type="ECO:0000313" key="2">
    <source>
        <dbReference type="EMBL" id="MCV7069631.1"/>
    </source>
</evidence>
<dbReference type="InterPro" id="IPR000182">
    <property type="entry name" value="GNAT_dom"/>
</dbReference>
<accession>A0A9X2XT19</accession>
<dbReference type="EMBL" id="JACKRN010000128">
    <property type="protein sequence ID" value="MCV7069631.1"/>
    <property type="molecule type" value="Genomic_DNA"/>
</dbReference>
<dbReference type="Proteomes" id="UP001140272">
    <property type="component" value="Unassembled WGS sequence"/>
</dbReference>
<dbReference type="Proteomes" id="UP001055159">
    <property type="component" value="Chromosome"/>
</dbReference>
<feature type="domain" description="N-acetyltransferase" evidence="1">
    <location>
        <begin position="7"/>
        <end position="162"/>
    </location>
</feature>
<evidence type="ECO:0000313" key="3">
    <source>
        <dbReference type="EMBL" id="ULP34663.1"/>
    </source>
</evidence>
<dbReference type="GO" id="GO:0016747">
    <property type="term" value="F:acyltransferase activity, transferring groups other than amino-acyl groups"/>
    <property type="evidence" value="ECO:0007669"/>
    <property type="project" value="InterPro"/>
</dbReference>
<organism evidence="2 5">
    <name type="scientific">Mycolicibacterium rufum</name>
    <dbReference type="NCBI Taxonomy" id="318424"/>
    <lineage>
        <taxon>Bacteria</taxon>
        <taxon>Bacillati</taxon>
        <taxon>Actinomycetota</taxon>
        <taxon>Actinomycetes</taxon>
        <taxon>Mycobacteriales</taxon>
        <taxon>Mycobacteriaceae</taxon>
        <taxon>Mycolicibacterium</taxon>
    </lineage>
</organism>
<dbReference type="AlphaFoldDB" id="A0A9X2XT19"/>
<evidence type="ECO:0000313" key="4">
    <source>
        <dbReference type="Proteomes" id="UP001055159"/>
    </source>
</evidence>
<dbReference type="Pfam" id="PF00583">
    <property type="entry name" value="Acetyltransf_1"/>
    <property type="match status" value="1"/>
</dbReference>
<protein>
    <submittedName>
        <fullName evidence="2">GNAT family N-acetyltransferase</fullName>
    </submittedName>
</protein>
<dbReference type="CDD" id="cd04301">
    <property type="entry name" value="NAT_SF"/>
    <property type="match status" value="1"/>
</dbReference>
<evidence type="ECO:0000259" key="1">
    <source>
        <dbReference type="PROSITE" id="PS51186"/>
    </source>
</evidence>
<dbReference type="PROSITE" id="PS51186">
    <property type="entry name" value="GNAT"/>
    <property type="match status" value="1"/>
</dbReference>
<name>A0A9X2XT19_9MYCO</name>
<sequence length="169" mass="18185">MTTPPPSHVRPAVARDTDAIVDAVLASGLFGADDIGVAVTLLIEHFAQPASDHVCLVPGNADAVDGVAYAQPTPAADRVWYLTMIAARPDAQRSGAGTALLRAVETELTARGQRLLLIETSALPDYESARRFYARAGYDEEARVRDFHEDGDDMVLFWKRLTPPSVPSA</sequence>
<dbReference type="RefSeq" id="WP_043409668.1">
    <property type="nucleotide sequence ID" value="NZ_CP092427.2"/>
</dbReference>
<reference evidence="2" key="1">
    <citation type="submission" date="2020-07" db="EMBL/GenBank/DDBJ databases">
        <authorList>
            <person name="Pettersson B.M.F."/>
            <person name="Behra P.R.K."/>
            <person name="Ramesh M."/>
            <person name="Das S."/>
            <person name="Dasgupta S."/>
            <person name="Kirsebom L.A."/>
        </authorList>
    </citation>
    <scope>NUCLEOTIDE SEQUENCE</scope>
    <source>
        <strain evidence="2">DSM 45406</strain>
    </source>
</reference>
<reference evidence="3" key="3">
    <citation type="submission" date="2022-08" db="EMBL/GenBank/DDBJ databases">
        <title>Whole genome sequencing of non-tuberculosis mycobacteria type-strains.</title>
        <authorList>
            <person name="Igarashi Y."/>
            <person name="Osugi A."/>
            <person name="Mitarai S."/>
        </authorList>
    </citation>
    <scope>NUCLEOTIDE SEQUENCE</scope>
    <source>
        <strain evidence="3">JCM 16372</strain>
    </source>
</reference>
<dbReference type="Gene3D" id="3.40.630.30">
    <property type="match status" value="1"/>
</dbReference>
<reference evidence="2" key="2">
    <citation type="journal article" date="2022" name="BMC Genomics">
        <title>Comparative genome analysis of mycobacteria focusing on tRNA and non-coding RNA.</title>
        <authorList>
            <person name="Behra P.R.K."/>
            <person name="Pettersson B.M.F."/>
            <person name="Ramesh M."/>
            <person name="Das S."/>
            <person name="Dasgupta S."/>
            <person name="Kirsebom L.A."/>
        </authorList>
    </citation>
    <scope>NUCLEOTIDE SEQUENCE</scope>
    <source>
        <strain evidence="2">DSM 45406</strain>
    </source>
</reference>
<dbReference type="SUPFAM" id="SSF55729">
    <property type="entry name" value="Acyl-CoA N-acyltransferases (Nat)"/>
    <property type="match status" value="1"/>
</dbReference>
<dbReference type="InterPro" id="IPR016181">
    <property type="entry name" value="Acyl_CoA_acyltransferase"/>
</dbReference>